<sequence length="131" mass="13848">MKRRLSYVLGLALLLGGVGCGAKSDVKLGQVHGKVTLDGMPLSGALVSFYPEKGRPSTATSDAEGFYELQYTPKQPGALLGPHTVRITTAQVQGEGAGPAGMEIVPAKYNEQSELHVEVVPGSNEHDFKLQ</sequence>
<proteinExistence type="predicted"/>
<dbReference type="PROSITE" id="PS51257">
    <property type="entry name" value="PROKAR_LIPOPROTEIN"/>
    <property type="match status" value="1"/>
</dbReference>
<evidence type="ECO:0000313" key="2">
    <source>
        <dbReference type="Proteomes" id="UP000317093"/>
    </source>
</evidence>
<dbReference type="Proteomes" id="UP000317093">
    <property type="component" value="Chromosome"/>
</dbReference>
<evidence type="ECO:0000313" key="1">
    <source>
        <dbReference type="EMBL" id="QDU62955.1"/>
    </source>
</evidence>
<dbReference type="RefSeq" id="WP_145260058.1">
    <property type="nucleotide sequence ID" value="NZ_CP036279.1"/>
</dbReference>
<dbReference type="KEGG" id="knv:Pan216_38290"/>
<dbReference type="SUPFAM" id="SSF49464">
    <property type="entry name" value="Carboxypeptidase regulatory domain-like"/>
    <property type="match status" value="1"/>
</dbReference>
<accession>A0A518B7K7</accession>
<keyword evidence="2" id="KW-1185">Reference proteome</keyword>
<name>A0A518B7K7_9BACT</name>
<protein>
    <recommendedName>
        <fullName evidence="3">Carboxypeptidase regulatory-like domain-containing protein</fullName>
    </recommendedName>
</protein>
<reference evidence="1 2" key="1">
    <citation type="submission" date="2019-02" db="EMBL/GenBank/DDBJ databases">
        <title>Deep-cultivation of Planctomycetes and their phenomic and genomic characterization uncovers novel biology.</title>
        <authorList>
            <person name="Wiegand S."/>
            <person name="Jogler M."/>
            <person name="Boedeker C."/>
            <person name="Pinto D."/>
            <person name="Vollmers J."/>
            <person name="Rivas-Marin E."/>
            <person name="Kohn T."/>
            <person name="Peeters S.H."/>
            <person name="Heuer A."/>
            <person name="Rast P."/>
            <person name="Oberbeckmann S."/>
            <person name="Bunk B."/>
            <person name="Jeske O."/>
            <person name="Meyerdierks A."/>
            <person name="Storesund J.E."/>
            <person name="Kallscheuer N."/>
            <person name="Luecker S."/>
            <person name="Lage O.M."/>
            <person name="Pohl T."/>
            <person name="Merkel B.J."/>
            <person name="Hornburger P."/>
            <person name="Mueller R.-W."/>
            <person name="Bruemmer F."/>
            <person name="Labrenz M."/>
            <person name="Spormann A.M."/>
            <person name="Op den Camp H."/>
            <person name="Overmann J."/>
            <person name="Amann R."/>
            <person name="Jetten M.S.M."/>
            <person name="Mascher T."/>
            <person name="Medema M.H."/>
            <person name="Devos D.P."/>
            <person name="Kaster A.-K."/>
            <person name="Ovreas L."/>
            <person name="Rohde M."/>
            <person name="Galperin M.Y."/>
            <person name="Jogler C."/>
        </authorList>
    </citation>
    <scope>NUCLEOTIDE SEQUENCE [LARGE SCALE GENOMIC DNA]</scope>
    <source>
        <strain evidence="1 2">Pan216</strain>
    </source>
</reference>
<gene>
    <name evidence="1" type="ORF">Pan216_38290</name>
</gene>
<evidence type="ECO:0008006" key="3">
    <source>
        <dbReference type="Google" id="ProtNLM"/>
    </source>
</evidence>
<dbReference type="EMBL" id="CP036279">
    <property type="protein sequence ID" value="QDU62955.1"/>
    <property type="molecule type" value="Genomic_DNA"/>
</dbReference>
<dbReference type="InterPro" id="IPR008969">
    <property type="entry name" value="CarboxyPept-like_regulatory"/>
</dbReference>
<dbReference type="OrthoDB" id="286727at2"/>
<dbReference type="AlphaFoldDB" id="A0A518B7K7"/>
<organism evidence="1 2">
    <name type="scientific">Kolteria novifilia</name>
    <dbReference type="NCBI Taxonomy" id="2527975"/>
    <lineage>
        <taxon>Bacteria</taxon>
        <taxon>Pseudomonadati</taxon>
        <taxon>Planctomycetota</taxon>
        <taxon>Planctomycetia</taxon>
        <taxon>Kolteriales</taxon>
        <taxon>Kolteriaceae</taxon>
        <taxon>Kolteria</taxon>
    </lineage>
</organism>